<comment type="caution">
    <text evidence="2">The sequence shown here is derived from an EMBL/GenBank/DDBJ whole genome shotgun (WGS) entry which is preliminary data.</text>
</comment>
<name>A0A8J2V4V4_9PROT</name>
<accession>A0A8J2V4V4</accession>
<dbReference type="AlphaFoldDB" id="A0A8J2V4V4"/>
<evidence type="ECO:0000313" key="2">
    <source>
        <dbReference type="EMBL" id="GGD04512.1"/>
    </source>
</evidence>
<feature type="compositionally biased region" description="Basic and acidic residues" evidence="1">
    <location>
        <begin position="65"/>
        <end position="74"/>
    </location>
</feature>
<proteinExistence type="predicted"/>
<feature type="compositionally biased region" description="Polar residues" evidence="1">
    <location>
        <begin position="75"/>
        <end position="84"/>
    </location>
</feature>
<reference evidence="2" key="1">
    <citation type="journal article" date="2014" name="Int. J. Syst. Evol. Microbiol.">
        <title>Complete genome sequence of Corynebacterium casei LMG S-19264T (=DSM 44701T), isolated from a smear-ripened cheese.</title>
        <authorList>
            <consortium name="US DOE Joint Genome Institute (JGI-PGF)"/>
            <person name="Walter F."/>
            <person name="Albersmeier A."/>
            <person name="Kalinowski J."/>
            <person name="Ruckert C."/>
        </authorList>
    </citation>
    <scope>NUCLEOTIDE SEQUENCE</scope>
    <source>
        <strain evidence="2">CGMCC 1.12921</strain>
    </source>
</reference>
<evidence type="ECO:0000313" key="3">
    <source>
        <dbReference type="Proteomes" id="UP000613582"/>
    </source>
</evidence>
<evidence type="ECO:0000256" key="1">
    <source>
        <dbReference type="SAM" id="MobiDB-lite"/>
    </source>
</evidence>
<organism evidence="2 3">
    <name type="scientific">Aquisalinus flavus</name>
    <dbReference type="NCBI Taxonomy" id="1526572"/>
    <lineage>
        <taxon>Bacteria</taxon>
        <taxon>Pseudomonadati</taxon>
        <taxon>Pseudomonadota</taxon>
        <taxon>Alphaproteobacteria</taxon>
        <taxon>Parvularculales</taxon>
        <taxon>Parvularculaceae</taxon>
        <taxon>Aquisalinus</taxon>
    </lineage>
</organism>
<feature type="region of interest" description="Disordered" evidence="1">
    <location>
        <begin position="1"/>
        <end position="84"/>
    </location>
</feature>
<dbReference type="Proteomes" id="UP000613582">
    <property type="component" value="Unassembled WGS sequence"/>
</dbReference>
<feature type="compositionally biased region" description="Basic and acidic residues" evidence="1">
    <location>
        <begin position="46"/>
        <end position="56"/>
    </location>
</feature>
<protein>
    <submittedName>
        <fullName evidence="2">Uncharacterized protein</fullName>
    </submittedName>
</protein>
<dbReference type="EMBL" id="BMGH01000001">
    <property type="protein sequence ID" value="GGD04512.1"/>
    <property type="molecule type" value="Genomic_DNA"/>
</dbReference>
<keyword evidence="3" id="KW-1185">Reference proteome</keyword>
<reference evidence="2" key="2">
    <citation type="submission" date="2020-09" db="EMBL/GenBank/DDBJ databases">
        <authorList>
            <person name="Sun Q."/>
            <person name="Zhou Y."/>
        </authorList>
    </citation>
    <scope>NUCLEOTIDE SEQUENCE</scope>
    <source>
        <strain evidence="2">CGMCC 1.12921</strain>
    </source>
</reference>
<gene>
    <name evidence="2" type="ORF">GCM10011342_11850</name>
</gene>
<dbReference type="RefSeq" id="WP_188160337.1">
    <property type="nucleotide sequence ID" value="NZ_BMGH01000001.1"/>
</dbReference>
<sequence>MADEEKDFEREPTTRQGQLESREGLGEEGEPTNGGRAGGTLQKKKGTQDEEKRATERPAGVTRVRKADEKEKTTPQRNMTSSDS</sequence>